<dbReference type="InterPro" id="IPR003661">
    <property type="entry name" value="HisK_dim/P_dom"/>
</dbReference>
<dbReference type="PANTHER" id="PTHR43065:SF10">
    <property type="entry name" value="PEROXIDE STRESS-ACTIVATED HISTIDINE KINASE MAK3"/>
    <property type="match status" value="1"/>
</dbReference>
<dbReference type="GO" id="GO:0005524">
    <property type="term" value="F:ATP binding"/>
    <property type="evidence" value="ECO:0007669"/>
    <property type="project" value="UniProtKB-KW"/>
</dbReference>
<dbReference type="OrthoDB" id="5417197at2"/>
<feature type="transmembrane region" description="Helical" evidence="9">
    <location>
        <begin position="273"/>
        <end position="295"/>
    </location>
</feature>
<dbReference type="PANTHER" id="PTHR43065">
    <property type="entry name" value="SENSOR HISTIDINE KINASE"/>
    <property type="match status" value="1"/>
</dbReference>
<dbReference type="GO" id="GO:0000155">
    <property type="term" value="F:phosphorelay sensor kinase activity"/>
    <property type="evidence" value="ECO:0007669"/>
    <property type="project" value="InterPro"/>
</dbReference>
<dbReference type="RefSeq" id="WP_020878272.1">
    <property type="nucleotide sequence ID" value="NZ_ATHJ01000109.1"/>
</dbReference>
<dbReference type="InterPro" id="IPR004358">
    <property type="entry name" value="Sig_transdc_His_kin-like_C"/>
</dbReference>
<keyword evidence="5" id="KW-0547">Nucleotide-binding</keyword>
<evidence type="ECO:0000256" key="7">
    <source>
        <dbReference type="ARBA" id="ARBA00022840"/>
    </source>
</evidence>
<dbReference type="Pfam" id="PF00512">
    <property type="entry name" value="HisKA"/>
    <property type="match status" value="1"/>
</dbReference>
<evidence type="ECO:0000313" key="12">
    <source>
        <dbReference type="Proteomes" id="UP000014977"/>
    </source>
</evidence>
<dbReference type="AlphaFoldDB" id="S7TF11"/>
<dbReference type="PRINTS" id="PR00344">
    <property type="entry name" value="BCTRLSENSOR"/>
</dbReference>
<dbReference type="SUPFAM" id="SSF47384">
    <property type="entry name" value="Homodimeric domain of signal transducing histidine kinase"/>
    <property type="match status" value="1"/>
</dbReference>
<accession>S7TF11</accession>
<dbReference type="InterPro" id="IPR003594">
    <property type="entry name" value="HATPase_dom"/>
</dbReference>
<evidence type="ECO:0000256" key="9">
    <source>
        <dbReference type="SAM" id="Phobius"/>
    </source>
</evidence>
<dbReference type="EMBL" id="ATHJ01000109">
    <property type="protein sequence ID" value="EPR35190.1"/>
    <property type="molecule type" value="Genomic_DNA"/>
</dbReference>
<evidence type="ECO:0000256" key="1">
    <source>
        <dbReference type="ARBA" id="ARBA00000085"/>
    </source>
</evidence>
<evidence type="ECO:0000259" key="10">
    <source>
        <dbReference type="PROSITE" id="PS50109"/>
    </source>
</evidence>
<dbReference type="SUPFAM" id="SSF55874">
    <property type="entry name" value="ATPase domain of HSP90 chaperone/DNA topoisomerase II/histidine kinase"/>
    <property type="match status" value="1"/>
</dbReference>
<dbReference type="Gene3D" id="3.30.565.10">
    <property type="entry name" value="Histidine kinase-like ATPase, C-terminal domain"/>
    <property type="match status" value="1"/>
</dbReference>
<dbReference type="InterPro" id="IPR036890">
    <property type="entry name" value="HATPase_C_sf"/>
</dbReference>
<feature type="transmembrane region" description="Helical" evidence="9">
    <location>
        <begin position="22"/>
        <end position="43"/>
    </location>
</feature>
<keyword evidence="7" id="KW-0067">ATP-binding</keyword>
<dbReference type="InterPro" id="IPR036097">
    <property type="entry name" value="HisK_dim/P_sf"/>
</dbReference>
<sequence length="542" mass="59049">MKRLAQAADDGLTLKSPRMLPVWRVSLMLFGLLIAVVLGYFYWQVRHLQQTFMMHSLEHSRLLANVIEQNARTAVLSQGAIEKIVHIFLGNSARFVAYLEAVEPFSSDELAEFAYESGLIGIRVIRADDTEVQGPEDAALPAVINCALGTGELAHFPEQNIYAATVPLINGKGCVVTGLESAAIGRINEEIGLNRLLGSLTGMAGIRYVRVEENTGRDPAAVASGRASPDEHPHIRLIRDGGETIAESRIPFGNDILVAGMDTSHFMARTQQIWLEFFFFAGVLAMLGISFSWILNWFQGRYTAHIQAVDREMADHREDAALGRAAAAIAHEIRNPLNAIGMGLQRLRIEAPGLDDEYRDLVGTLLQAVQRTNAIVSDVGKYARPPAPSFETVVPAALVGEILQLYRRKSTGQSVEIIQDLAFAGEIKADPQLTAQMVENLVKNAVEAQPLGGYLKVALSRKDGHAVFTFENPGFDLAPSDAARIAAPYFTTKARGTGLGLSIVRKIVNAHHGHMAFAVPEPGVLRVTVRLPLDPRNAETDA</sequence>
<dbReference type="Pfam" id="PF02518">
    <property type="entry name" value="HATPase_c"/>
    <property type="match status" value="1"/>
</dbReference>
<keyword evidence="8" id="KW-0902">Two-component regulatory system</keyword>
<dbReference type="eggNOG" id="COG0642">
    <property type="taxonomic scope" value="Bacteria"/>
</dbReference>
<proteinExistence type="predicted"/>
<comment type="catalytic activity">
    <reaction evidence="1">
        <text>ATP + protein L-histidine = ADP + protein N-phospho-L-histidine.</text>
        <dbReference type="EC" id="2.7.13.3"/>
    </reaction>
</comment>
<evidence type="ECO:0000256" key="5">
    <source>
        <dbReference type="ARBA" id="ARBA00022741"/>
    </source>
</evidence>
<evidence type="ECO:0000256" key="2">
    <source>
        <dbReference type="ARBA" id="ARBA00012438"/>
    </source>
</evidence>
<organism evidence="11 12">
    <name type="scientific">Desulfococcus multivorans DSM 2059</name>
    <dbReference type="NCBI Taxonomy" id="1121405"/>
    <lineage>
        <taxon>Bacteria</taxon>
        <taxon>Pseudomonadati</taxon>
        <taxon>Thermodesulfobacteriota</taxon>
        <taxon>Desulfobacteria</taxon>
        <taxon>Desulfobacterales</taxon>
        <taxon>Desulfococcaceae</taxon>
        <taxon>Desulfococcus</taxon>
    </lineage>
</organism>
<dbReference type="Gene3D" id="1.10.287.130">
    <property type="match status" value="1"/>
</dbReference>
<evidence type="ECO:0000256" key="6">
    <source>
        <dbReference type="ARBA" id="ARBA00022777"/>
    </source>
</evidence>
<dbReference type="SMART" id="SM00387">
    <property type="entry name" value="HATPase_c"/>
    <property type="match status" value="1"/>
</dbReference>
<evidence type="ECO:0000256" key="8">
    <source>
        <dbReference type="ARBA" id="ARBA00023012"/>
    </source>
</evidence>
<evidence type="ECO:0000256" key="3">
    <source>
        <dbReference type="ARBA" id="ARBA00022553"/>
    </source>
</evidence>
<keyword evidence="12" id="KW-1185">Reference proteome</keyword>
<evidence type="ECO:0000313" key="11">
    <source>
        <dbReference type="EMBL" id="EPR35190.1"/>
    </source>
</evidence>
<protein>
    <recommendedName>
        <fullName evidence="2">histidine kinase</fullName>
        <ecNumber evidence="2">2.7.13.3</ecNumber>
    </recommendedName>
</protein>
<dbReference type="CDD" id="cd00082">
    <property type="entry name" value="HisKA"/>
    <property type="match status" value="1"/>
</dbReference>
<dbReference type="STRING" id="897.B2D07_09900"/>
<dbReference type="InterPro" id="IPR005467">
    <property type="entry name" value="His_kinase_dom"/>
</dbReference>
<evidence type="ECO:0000256" key="4">
    <source>
        <dbReference type="ARBA" id="ARBA00022679"/>
    </source>
</evidence>
<keyword evidence="9" id="KW-0812">Transmembrane</keyword>
<keyword evidence="9" id="KW-1133">Transmembrane helix</keyword>
<keyword evidence="4" id="KW-0808">Transferase</keyword>
<keyword evidence="6 11" id="KW-0418">Kinase</keyword>
<keyword evidence="3" id="KW-0597">Phosphoprotein</keyword>
<name>S7TF11_DESML</name>
<gene>
    <name evidence="11" type="ORF">dsmv_3182</name>
</gene>
<feature type="domain" description="Histidine kinase" evidence="10">
    <location>
        <begin position="328"/>
        <end position="535"/>
    </location>
</feature>
<dbReference type="EC" id="2.7.13.3" evidence="2"/>
<dbReference type="PROSITE" id="PS50109">
    <property type="entry name" value="HIS_KIN"/>
    <property type="match status" value="1"/>
</dbReference>
<dbReference type="SMART" id="SM00388">
    <property type="entry name" value="HisKA"/>
    <property type="match status" value="1"/>
</dbReference>
<dbReference type="Proteomes" id="UP000014977">
    <property type="component" value="Unassembled WGS sequence"/>
</dbReference>
<keyword evidence="9" id="KW-0472">Membrane</keyword>
<reference evidence="11 12" key="1">
    <citation type="journal article" date="2013" name="Genome Announc.">
        <title>Draft genome sequences for three mercury-methylating, sulfate-reducing bacteria.</title>
        <authorList>
            <person name="Brown S.D."/>
            <person name="Hurt R.A.Jr."/>
            <person name="Gilmour C.C."/>
            <person name="Elias D.A."/>
        </authorList>
    </citation>
    <scope>NUCLEOTIDE SEQUENCE [LARGE SCALE GENOMIC DNA]</scope>
    <source>
        <strain evidence="11 12">DSM 2059</strain>
    </source>
</reference>
<comment type="caution">
    <text evidence="11">The sequence shown here is derived from an EMBL/GenBank/DDBJ whole genome shotgun (WGS) entry which is preliminary data.</text>
</comment>